<comment type="caution">
    <text evidence="1">The sequence shown here is derived from an EMBL/GenBank/DDBJ whole genome shotgun (WGS) entry which is preliminary data.</text>
</comment>
<evidence type="ECO:0000313" key="1">
    <source>
        <dbReference type="EMBL" id="MFC3051392.1"/>
    </source>
</evidence>
<dbReference type="RefSeq" id="WP_194211540.1">
    <property type="nucleotide sequence ID" value="NZ_CP061205.1"/>
</dbReference>
<keyword evidence="2" id="KW-1185">Reference proteome</keyword>
<proteinExistence type="predicted"/>
<organism evidence="1 2">
    <name type="scientific">Kordiimonas pumila</name>
    <dbReference type="NCBI Taxonomy" id="2161677"/>
    <lineage>
        <taxon>Bacteria</taxon>
        <taxon>Pseudomonadati</taxon>
        <taxon>Pseudomonadota</taxon>
        <taxon>Alphaproteobacteria</taxon>
        <taxon>Kordiimonadales</taxon>
        <taxon>Kordiimonadaceae</taxon>
        <taxon>Kordiimonas</taxon>
    </lineage>
</organism>
<protein>
    <submittedName>
        <fullName evidence="1">Uncharacterized protein</fullName>
    </submittedName>
</protein>
<accession>A0ABV7D2P2</accession>
<sequence>MDISKLSDNGLQSLHLAMRDCVIKDESTPEEEKVYRVRATSDWKQQSDEFEAELKKRGLPFDAVPW</sequence>
<reference evidence="2" key="1">
    <citation type="journal article" date="2019" name="Int. J. Syst. Evol. Microbiol.">
        <title>The Global Catalogue of Microorganisms (GCM) 10K type strain sequencing project: providing services to taxonomists for standard genome sequencing and annotation.</title>
        <authorList>
            <consortium name="The Broad Institute Genomics Platform"/>
            <consortium name="The Broad Institute Genome Sequencing Center for Infectious Disease"/>
            <person name="Wu L."/>
            <person name="Ma J."/>
        </authorList>
    </citation>
    <scope>NUCLEOTIDE SEQUENCE [LARGE SCALE GENOMIC DNA]</scope>
    <source>
        <strain evidence="2">KCTC 62164</strain>
    </source>
</reference>
<dbReference type="Proteomes" id="UP001595444">
    <property type="component" value="Unassembled WGS sequence"/>
</dbReference>
<evidence type="ECO:0000313" key="2">
    <source>
        <dbReference type="Proteomes" id="UP001595444"/>
    </source>
</evidence>
<gene>
    <name evidence="1" type="ORF">ACFOKA_05700</name>
</gene>
<dbReference type="EMBL" id="JBHRSL010000002">
    <property type="protein sequence ID" value="MFC3051392.1"/>
    <property type="molecule type" value="Genomic_DNA"/>
</dbReference>
<name>A0ABV7D2P2_9PROT</name>